<organism evidence="1 2">
    <name type="scientific">Paenibacillus mesotrionivorans</name>
    <dbReference type="NCBI Taxonomy" id="3160968"/>
    <lineage>
        <taxon>Bacteria</taxon>
        <taxon>Bacillati</taxon>
        <taxon>Bacillota</taxon>
        <taxon>Bacilli</taxon>
        <taxon>Bacillales</taxon>
        <taxon>Paenibacillaceae</taxon>
        <taxon>Paenibacillus</taxon>
    </lineage>
</organism>
<reference evidence="1" key="1">
    <citation type="submission" date="2024-12" db="EMBL/GenBank/DDBJ databases">
        <authorList>
            <person name="Wu N."/>
        </authorList>
    </citation>
    <scope>NUCLEOTIDE SEQUENCE</scope>
    <source>
        <strain evidence="1">P15</strain>
    </source>
</reference>
<evidence type="ECO:0000313" key="1">
    <source>
        <dbReference type="EMBL" id="MFM9328374.1"/>
    </source>
</evidence>
<name>A0ACC7NWH1_9BACL</name>
<evidence type="ECO:0000313" key="2">
    <source>
        <dbReference type="Proteomes" id="UP001631969"/>
    </source>
</evidence>
<sequence length="64" mass="7247">MNQVLYHLGSRGIEYDLMPLQETKPQNAAGYGVNPVQLHKITLKKEKVICCILPETRPEPDDGR</sequence>
<protein>
    <submittedName>
        <fullName evidence="1">Uncharacterized protein</fullName>
    </submittedName>
</protein>
<dbReference type="EMBL" id="JBJURJ010000005">
    <property type="protein sequence ID" value="MFM9328374.1"/>
    <property type="molecule type" value="Genomic_DNA"/>
</dbReference>
<dbReference type="Proteomes" id="UP001631969">
    <property type="component" value="Unassembled WGS sequence"/>
</dbReference>
<accession>A0ACC7NWH1</accession>
<keyword evidence="2" id="KW-1185">Reference proteome</keyword>
<proteinExistence type="predicted"/>
<gene>
    <name evidence="1" type="ORF">ACI1P1_08760</name>
</gene>
<comment type="caution">
    <text evidence="1">The sequence shown here is derived from an EMBL/GenBank/DDBJ whole genome shotgun (WGS) entry which is preliminary data.</text>
</comment>